<evidence type="ECO:0000256" key="3">
    <source>
        <dbReference type="SAM" id="SignalP"/>
    </source>
</evidence>
<accession>A0A199U962</accession>
<dbReference type="InterPro" id="IPR036514">
    <property type="entry name" value="SGNH_hydro_sf"/>
</dbReference>
<organism evidence="4">
    <name type="scientific">Manihot esculenta</name>
    <name type="common">Cassava</name>
    <name type="synonym">Jatropha manihot</name>
    <dbReference type="NCBI Taxonomy" id="3983"/>
    <lineage>
        <taxon>Eukaryota</taxon>
        <taxon>Viridiplantae</taxon>
        <taxon>Streptophyta</taxon>
        <taxon>Embryophyta</taxon>
        <taxon>Tracheophyta</taxon>
        <taxon>Spermatophyta</taxon>
        <taxon>Magnoliopsida</taxon>
        <taxon>eudicotyledons</taxon>
        <taxon>Gunneridae</taxon>
        <taxon>Pentapetalae</taxon>
        <taxon>rosids</taxon>
        <taxon>fabids</taxon>
        <taxon>Malpighiales</taxon>
        <taxon>Euphorbiaceae</taxon>
        <taxon>Crotonoideae</taxon>
        <taxon>Manihoteae</taxon>
        <taxon>Manihot</taxon>
    </lineage>
</organism>
<proteinExistence type="inferred from homology"/>
<dbReference type="Pfam" id="PF00657">
    <property type="entry name" value="Lipase_GDSL"/>
    <property type="match status" value="1"/>
</dbReference>
<dbReference type="InterPro" id="IPR044552">
    <property type="entry name" value="GLIP1-5/GLL25"/>
</dbReference>
<keyword evidence="2 3" id="KW-0732">Signal</keyword>
<protein>
    <submittedName>
        <fullName evidence="4">Uncharacterized protein</fullName>
    </submittedName>
</protein>
<dbReference type="AlphaFoldDB" id="A0A199U962"/>
<dbReference type="SUPFAM" id="SSF52266">
    <property type="entry name" value="SGNH hydrolase"/>
    <property type="match status" value="1"/>
</dbReference>
<evidence type="ECO:0000256" key="1">
    <source>
        <dbReference type="ARBA" id="ARBA00008668"/>
    </source>
</evidence>
<reference evidence="4" key="1">
    <citation type="submission" date="2016-02" db="EMBL/GenBank/DDBJ databases">
        <title>WGS assembly of Manihot esculenta.</title>
        <authorList>
            <person name="Bredeson J.V."/>
            <person name="Prochnik S.E."/>
            <person name="Lyons J.B."/>
            <person name="Schmutz J."/>
            <person name="Grimwood J."/>
            <person name="Vrebalov J."/>
            <person name="Bart R.S."/>
            <person name="Amuge T."/>
            <person name="Ferguson M.E."/>
            <person name="Green R."/>
            <person name="Putnam N."/>
            <person name="Stites J."/>
            <person name="Rounsley S."/>
            <person name="Rokhsar D.S."/>
        </authorList>
    </citation>
    <scope>NUCLEOTIDE SEQUENCE [LARGE SCALE GENOMIC DNA]</scope>
    <source>
        <tissue evidence="4">Leaf</tissue>
    </source>
</reference>
<dbReference type="InterPro" id="IPR001087">
    <property type="entry name" value="GDSL"/>
</dbReference>
<dbReference type="OrthoDB" id="850566at2759"/>
<dbReference type="InterPro" id="IPR035669">
    <property type="entry name" value="SGNH_plant_lipase-like"/>
</dbReference>
<feature type="signal peptide" evidence="3">
    <location>
        <begin position="1"/>
        <end position="27"/>
    </location>
</feature>
<feature type="chain" id="PRO_5008285009" evidence="3">
    <location>
        <begin position="28"/>
        <end position="379"/>
    </location>
</feature>
<evidence type="ECO:0000256" key="2">
    <source>
        <dbReference type="ARBA" id="ARBA00022729"/>
    </source>
</evidence>
<sequence length="379" mass="42499">MAICLAHSLFILSLSVLTLVNPTPVYSFDKYFFIFGDGLYDPGNKIFLNPDEYLPSFHSPYGTTFFTGHPTGRYSDGRTVADFIAEKEGFPFLIPALNGSEDFTYGANFASEGATVLDSKKDETSLNLTSQVELFNFVIDLWKLLYNETEVKRRVNMAVYLISIGAQDYFDSVYFIGNHTIIVDKVVAGILDAIKALYAIGARKFVVQNVAQLGGLPFVKQKYGKLNETLAIYAEAHRDELNRTLVELGEEYPDLNYTVFNAYDAIGCLIDAPEDYGFKNGSSACCGNSTYRGEACGALEYEYCVCGNKAEYVFFDGVHNTDAANELLAEWMWNKTKGYVRPYGVHDFFKSSSDNSNLQIQIQMPRTQAARARPFKVYY</sequence>
<dbReference type="PANTHER" id="PTHR45966">
    <property type="entry name" value="GDSL-LIKE LIPASE/ACYLHYDROLASE"/>
    <property type="match status" value="1"/>
</dbReference>
<dbReference type="Gramene" id="Manes.11G014001.1.v8.1">
    <property type="protein sequence ID" value="Manes.11G014001.1.v8.1.CDS"/>
    <property type="gene ID" value="Manes.11G014001.v8.1"/>
</dbReference>
<comment type="similarity">
    <text evidence="1">Belongs to the 'GDSL' lipolytic enzyme family.</text>
</comment>
<evidence type="ECO:0000313" key="4">
    <source>
        <dbReference type="EMBL" id="OAY21285.1"/>
    </source>
</evidence>
<dbReference type="EMBL" id="KV451360">
    <property type="protein sequence ID" value="OAY21285.1"/>
    <property type="molecule type" value="Genomic_DNA"/>
</dbReference>
<dbReference type="Gene3D" id="3.40.50.1110">
    <property type="entry name" value="SGNH hydrolase"/>
    <property type="match status" value="1"/>
</dbReference>
<name>A0A199U962_MANES</name>
<dbReference type="CDD" id="cd01837">
    <property type="entry name" value="SGNH_plant_lipase_like"/>
    <property type="match status" value="1"/>
</dbReference>
<gene>
    <name evidence="4" type="ORF">MANES_S101100</name>
</gene>
<dbReference type="PANTHER" id="PTHR45966:SF12">
    <property type="entry name" value="GDSL ESTERASE_LIPASE 1-LIKE ISOFORM X2"/>
    <property type="match status" value="1"/>
</dbReference>
<dbReference type="GO" id="GO:0016788">
    <property type="term" value="F:hydrolase activity, acting on ester bonds"/>
    <property type="evidence" value="ECO:0007669"/>
    <property type="project" value="InterPro"/>
</dbReference>